<comment type="caution">
    <text evidence="1">The sequence shown here is derived from an EMBL/GenBank/DDBJ whole genome shotgun (WGS) entry which is preliminary data.</text>
</comment>
<sequence length="83" mass="9439">MTTICPRLLLNAMESFLIANFFIKPAWLRQEFNKKPLDLVVVEKNEEELRQVMDEDGVLQGSNYGIVPRWVLKIGSPAESFGG</sequence>
<reference evidence="1 2" key="1">
    <citation type="submission" date="2020-08" db="EMBL/GenBank/DDBJ databases">
        <title>Bridging the membrane lipid divide: bacteria of the FCB group superphylum have the potential to synthesize archaeal ether lipids.</title>
        <authorList>
            <person name="Villanueva L."/>
            <person name="Von Meijenfeldt F.A.B."/>
            <person name="Westbye A.B."/>
            <person name="Yadav S."/>
            <person name="Hopmans E.C."/>
            <person name="Dutilh B.E."/>
            <person name="Sinninghe Damste J.S."/>
        </authorList>
    </citation>
    <scope>NUCLEOTIDE SEQUENCE [LARGE SCALE GENOMIC DNA]</scope>
    <source>
        <strain evidence="1">NIOZ-UU82</strain>
    </source>
</reference>
<protein>
    <submittedName>
        <fullName evidence="1">Uncharacterized protein</fullName>
    </submittedName>
</protein>
<dbReference type="Proteomes" id="UP000603545">
    <property type="component" value="Unassembled WGS sequence"/>
</dbReference>
<dbReference type="EMBL" id="JACNLL010000086">
    <property type="protein sequence ID" value="MBC8200212.1"/>
    <property type="molecule type" value="Genomic_DNA"/>
</dbReference>
<evidence type="ECO:0000313" key="2">
    <source>
        <dbReference type="Proteomes" id="UP000603545"/>
    </source>
</evidence>
<gene>
    <name evidence="1" type="ORF">H8E80_09270</name>
</gene>
<organism evidence="1 2">
    <name type="scientific">Candidatus Desulfaltia bathyphila</name>
    <dbReference type="NCBI Taxonomy" id="2841697"/>
    <lineage>
        <taxon>Bacteria</taxon>
        <taxon>Pseudomonadati</taxon>
        <taxon>Thermodesulfobacteriota</taxon>
        <taxon>Desulfobacteria</taxon>
        <taxon>Desulfobacterales</taxon>
        <taxon>Desulfobacterales incertae sedis</taxon>
        <taxon>Candidatus Desulfaltia</taxon>
    </lineage>
</organism>
<accession>A0A8J6N7N6</accession>
<evidence type="ECO:0000313" key="1">
    <source>
        <dbReference type="EMBL" id="MBC8200212.1"/>
    </source>
</evidence>
<dbReference type="AlphaFoldDB" id="A0A8J6N7N6"/>
<proteinExistence type="predicted"/>
<name>A0A8J6N7N6_9BACT</name>